<proteinExistence type="predicted"/>
<name>A0A8A2VH57_9EURY</name>
<dbReference type="RefSeq" id="WP_207289688.1">
    <property type="nucleotide sequence ID" value="NZ_CP071462.1"/>
</dbReference>
<dbReference type="GeneID" id="63186325"/>
<feature type="domain" description="Right handed beta helix" evidence="1">
    <location>
        <begin position="60"/>
        <end position="200"/>
    </location>
</feature>
<sequence length="415" mass="44983">MTTQVGERDLLTVGPDQEYQTIQSAYNDLQEGGGIIRFTPSYEAADETFPIQMDTRDPNGYGISIILEGTGGATIDASETDENVLEIVGPGFEYQREIILRNFSIEGGNTGITLYQCPYSRLENLTLFQCGNHGVRLAPSDFGTFGVSFDRVEAWECGGNGFRLEQDAYANATTFIDCLAMRCGQNDDSQAGVRIHHACNSWIGGVIQENRGHGLDVRDAEAFYLGNAYIESNGLDIPEDAVDVYFGEADGETPNIGSGVTGLAIDACRFNGSYEGLDPGSEREKAARAIELRNASNGYLRSCTYKLYDSAFVGVRGGSTGSDSNVTDIDFCPATHADTLENRDPTAFIDFNNGYRLRQSGTISPQDLESNGVAGRYAGDVALHTGEGFPQMVVWSGADESWYRPDGTTLTETES</sequence>
<evidence type="ECO:0000313" key="3">
    <source>
        <dbReference type="Proteomes" id="UP000663203"/>
    </source>
</evidence>
<dbReference type="InterPro" id="IPR011050">
    <property type="entry name" value="Pectin_lyase_fold/virulence"/>
</dbReference>
<dbReference type="Proteomes" id="UP000663203">
    <property type="component" value="Chromosome"/>
</dbReference>
<dbReference type="Pfam" id="PF13229">
    <property type="entry name" value="Beta_helix"/>
    <property type="match status" value="1"/>
</dbReference>
<dbReference type="InterPro" id="IPR012334">
    <property type="entry name" value="Pectin_lyas_fold"/>
</dbReference>
<gene>
    <name evidence="2" type="ORF">J0X25_03430</name>
</gene>
<dbReference type="Gene3D" id="2.160.20.10">
    <property type="entry name" value="Single-stranded right-handed beta-helix, Pectin lyase-like"/>
    <property type="match status" value="1"/>
</dbReference>
<dbReference type="EMBL" id="CP071462">
    <property type="protein sequence ID" value="QSX00031.1"/>
    <property type="molecule type" value="Genomic_DNA"/>
</dbReference>
<dbReference type="AlphaFoldDB" id="A0A8A2VH57"/>
<dbReference type="InterPro" id="IPR039448">
    <property type="entry name" value="Beta_helix"/>
</dbReference>
<protein>
    <recommendedName>
        <fullName evidence="1">Right handed beta helix domain-containing protein</fullName>
    </recommendedName>
</protein>
<organism evidence="2 3">
    <name type="scientific">Haloterrigena alkaliphila</name>
    <dbReference type="NCBI Taxonomy" id="2816475"/>
    <lineage>
        <taxon>Archaea</taxon>
        <taxon>Methanobacteriati</taxon>
        <taxon>Methanobacteriota</taxon>
        <taxon>Stenosarchaea group</taxon>
        <taxon>Halobacteria</taxon>
        <taxon>Halobacteriales</taxon>
        <taxon>Natrialbaceae</taxon>
        <taxon>Haloterrigena</taxon>
    </lineage>
</organism>
<dbReference type="SUPFAM" id="SSF51126">
    <property type="entry name" value="Pectin lyase-like"/>
    <property type="match status" value="1"/>
</dbReference>
<keyword evidence="3" id="KW-1185">Reference proteome</keyword>
<accession>A0A8A2VH57</accession>
<dbReference type="KEGG" id="hakz:J0X25_03430"/>
<evidence type="ECO:0000313" key="2">
    <source>
        <dbReference type="EMBL" id="QSX00031.1"/>
    </source>
</evidence>
<evidence type="ECO:0000259" key="1">
    <source>
        <dbReference type="Pfam" id="PF13229"/>
    </source>
</evidence>
<reference evidence="2 3" key="1">
    <citation type="submission" date="2021-03" db="EMBL/GenBank/DDBJ databases">
        <title>Haloterrigena longa sp. nov. and Haloterrigena limicola sp. nov., extremely halophilic archaea isolated from a salt lake.</title>
        <authorList>
            <person name="Henglin C."/>
        </authorList>
    </citation>
    <scope>NUCLEOTIDE SEQUENCE [LARGE SCALE GENOMIC DNA]</scope>
    <source>
        <strain evidence="2 3">KZCA68</strain>
    </source>
</reference>